<name>A0A4S4NIW3_9RHOB</name>
<dbReference type="SUPFAM" id="SSF52402">
    <property type="entry name" value="Adenine nucleotide alpha hydrolases-like"/>
    <property type="match status" value="1"/>
</dbReference>
<sequence length="138" mass="14614">MFTHIMVPVDLAHAEKLGRSLKCAADLARHWGSKITYVGVSGAAPGALGHTPAEFSARLARFAAAQSELEGIKTGHHAVIAHDPSSDLNKVLLKAVRDIGADMVVMESHLPKATDYIWASHGGFLAEHAGVSVMLVRA</sequence>
<dbReference type="OrthoDB" id="9792500at2"/>
<proteinExistence type="predicted"/>
<dbReference type="CDD" id="cd00293">
    <property type="entry name" value="USP-like"/>
    <property type="match status" value="1"/>
</dbReference>
<dbReference type="AlphaFoldDB" id="A0A4S4NIW3"/>
<organism evidence="2 3">
    <name type="scientific">Aliishimia ponticola</name>
    <dbReference type="NCBI Taxonomy" id="2499833"/>
    <lineage>
        <taxon>Bacteria</taxon>
        <taxon>Pseudomonadati</taxon>
        <taxon>Pseudomonadota</taxon>
        <taxon>Alphaproteobacteria</taxon>
        <taxon>Rhodobacterales</taxon>
        <taxon>Paracoccaceae</taxon>
        <taxon>Aliishimia</taxon>
    </lineage>
</organism>
<keyword evidence="3" id="KW-1185">Reference proteome</keyword>
<dbReference type="InterPro" id="IPR006016">
    <property type="entry name" value="UspA"/>
</dbReference>
<evidence type="ECO:0000313" key="2">
    <source>
        <dbReference type="EMBL" id="THH38677.1"/>
    </source>
</evidence>
<dbReference type="Gene3D" id="3.40.50.620">
    <property type="entry name" value="HUPs"/>
    <property type="match status" value="1"/>
</dbReference>
<dbReference type="Pfam" id="PF00582">
    <property type="entry name" value="Usp"/>
    <property type="match status" value="1"/>
</dbReference>
<accession>A0A4S4NIW3</accession>
<reference evidence="2 3" key="1">
    <citation type="submission" date="2019-04" db="EMBL/GenBank/DDBJ databases">
        <title>Shimia ponticola sp. nov., isolated from seawater.</title>
        <authorList>
            <person name="Kim Y.-O."/>
            <person name="Yoon J.-H."/>
        </authorList>
    </citation>
    <scope>NUCLEOTIDE SEQUENCE [LARGE SCALE GENOMIC DNA]</scope>
    <source>
        <strain evidence="2 3">MYP11</strain>
    </source>
</reference>
<dbReference type="EMBL" id="SRKY01000001">
    <property type="protein sequence ID" value="THH38677.1"/>
    <property type="molecule type" value="Genomic_DNA"/>
</dbReference>
<comment type="caution">
    <text evidence="2">The sequence shown here is derived from an EMBL/GenBank/DDBJ whole genome shotgun (WGS) entry which is preliminary data.</text>
</comment>
<dbReference type="RefSeq" id="WP_136461568.1">
    <property type="nucleotide sequence ID" value="NZ_SRKY01000001.1"/>
</dbReference>
<dbReference type="Proteomes" id="UP000306602">
    <property type="component" value="Unassembled WGS sequence"/>
</dbReference>
<gene>
    <name evidence="2" type="ORF">E4Z66_03660</name>
</gene>
<evidence type="ECO:0000313" key="3">
    <source>
        <dbReference type="Proteomes" id="UP000306602"/>
    </source>
</evidence>
<protein>
    <submittedName>
        <fullName evidence="2">Universal stress protein</fullName>
    </submittedName>
</protein>
<dbReference type="InterPro" id="IPR014729">
    <property type="entry name" value="Rossmann-like_a/b/a_fold"/>
</dbReference>
<feature type="domain" description="UspA" evidence="1">
    <location>
        <begin position="1"/>
        <end position="137"/>
    </location>
</feature>
<evidence type="ECO:0000259" key="1">
    <source>
        <dbReference type="Pfam" id="PF00582"/>
    </source>
</evidence>